<feature type="region of interest" description="Disordered" evidence="8">
    <location>
        <begin position="93"/>
        <end position="130"/>
    </location>
</feature>
<keyword evidence="9" id="KW-1133">Transmembrane helix</keyword>
<sequence length="421" mass="45926">MNIDGFSSLIFIQLKLTLHVYIFVPVFTFGITSRCSRQHVKDICRDSPAILIWSNGQTYSTIITPNLYRLLSSFLASVMDICKEQRSCVSVSRESTDVISPPSPNPPTSPPLIPSSPCQPPPPLGGLGSLSHPTNNTVWNVASADARKPSATAGKDEISRGMQKLLSWRMCNERDDNVWIASNRHTAPVLQQGPECGIVALCMAVNMLGPVSADKRHIMNTAQEKGYTIQGEMFSATNLLDLVSCSCGVNGRVLVGNMTDNRDDIILHLANGWPVLVPYDKDANCEPCSLRGHRAHWAVISGFLLQCSRADFPDLNSKEIHQDPAASNLYCISVDNHDGLSEHTIQTVQAVLQSLPASDVYLLARQGKSTHIHPWRYTALSDSNSNLLELGSSIQADIGKFMIPEGGIQAGLCSQVVLIRP</sequence>
<dbReference type="RefSeq" id="XP_038049822.1">
    <property type="nucleotide sequence ID" value="XM_038193894.1"/>
</dbReference>
<keyword evidence="11" id="KW-1185">Reference proteome</keyword>
<keyword evidence="3" id="KW-0378">Hydrolase</keyword>
<comment type="catalytic activity">
    <reaction evidence="7">
        <text>N-terminal N(alpha)-acetyl-L-cysteinyl-L-aspartyl-[protein] + H2O = N-terminal L-aspartyl-[protein] + N-acetyl-L-cysteine</text>
        <dbReference type="Rhea" id="RHEA:74579"/>
        <dbReference type="Rhea" id="RHEA-COMP:12669"/>
        <dbReference type="Rhea" id="RHEA-COMP:18395"/>
        <dbReference type="ChEBI" id="CHEBI:15377"/>
        <dbReference type="ChEBI" id="CHEBI:64720"/>
        <dbReference type="ChEBI" id="CHEBI:78236"/>
        <dbReference type="ChEBI" id="CHEBI:193599"/>
    </reaction>
    <physiologicalReaction direction="left-to-right" evidence="7">
        <dbReference type="Rhea" id="RHEA:74580"/>
    </physiologicalReaction>
</comment>
<organism evidence="10 11">
    <name type="scientific">Patiria miniata</name>
    <name type="common">Bat star</name>
    <name type="synonym">Asterina miniata</name>
    <dbReference type="NCBI Taxonomy" id="46514"/>
    <lineage>
        <taxon>Eukaryota</taxon>
        <taxon>Metazoa</taxon>
        <taxon>Echinodermata</taxon>
        <taxon>Eleutherozoa</taxon>
        <taxon>Asterozoa</taxon>
        <taxon>Asteroidea</taxon>
        <taxon>Valvatacea</taxon>
        <taxon>Valvatida</taxon>
        <taxon>Asterinidae</taxon>
        <taxon>Patiria</taxon>
    </lineage>
</organism>
<keyword evidence="9" id="KW-0472">Membrane</keyword>
<dbReference type="InterPro" id="IPR040043">
    <property type="entry name" value="ACTMAP"/>
</dbReference>
<evidence type="ECO:0000256" key="5">
    <source>
        <dbReference type="ARBA" id="ARBA00034848"/>
    </source>
</evidence>
<proteinExistence type="inferred from homology"/>
<feature type="compositionally biased region" description="Pro residues" evidence="8">
    <location>
        <begin position="101"/>
        <end position="124"/>
    </location>
</feature>
<feature type="transmembrane region" description="Helical" evidence="9">
    <location>
        <begin position="6"/>
        <end position="31"/>
    </location>
</feature>
<dbReference type="PANTHER" id="PTHR28631:SF1">
    <property type="entry name" value="ACTIN MATURATION PROTEASE"/>
    <property type="match status" value="1"/>
</dbReference>
<reference evidence="10" key="1">
    <citation type="submission" date="2022-11" db="UniProtKB">
        <authorList>
            <consortium name="EnsemblMetazoa"/>
        </authorList>
    </citation>
    <scope>IDENTIFICATION</scope>
</reference>
<dbReference type="GO" id="GO:0004177">
    <property type="term" value="F:aminopeptidase activity"/>
    <property type="evidence" value="ECO:0007669"/>
    <property type="project" value="UniProtKB-KW"/>
</dbReference>
<dbReference type="OMA" id="CFLNRVC"/>
<evidence type="ECO:0000256" key="6">
    <source>
        <dbReference type="ARBA" id="ARBA00034908"/>
    </source>
</evidence>
<dbReference type="Proteomes" id="UP000887568">
    <property type="component" value="Unplaced"/>
</dbReference>
<evidence type="ECO:0000256" key="7">
    <source>
        <dbReference type="ARBA" id="ARBA00049041"/>
    </source>
</evidence>
<evidence type="ECO:0000256" key="8">
    <source>
        <dbReference type="SAM" id="MobiDB-lite"/>
    </source>
</evidence>
<dbReference type="PANTHER" id="PTHR28631">
    <property type="entry name" value="UPF0692 PROTEIN C19ORF54"/>
    <property type="match status" value="1"/>
</dbReference>
<evidence type="ECO:0000256" key="1">
    <source>
        <dbReference type="ARBA" id="ARBA00022438"/>
    </source>
</evidence>
<dbReference type="AlphaFoldDB" id="A0A913ZDH4"/>
<evidence type="ECO:0000313" key="11">
    <source>
        <dbReference type="Proteomes" id="UP000887568"/>
    </source>
</evidence>
<dbReference type="OrthoDB" id="198816at2759"/>
<name>A0A913ZDH4_PATMI</name>
<accession>A0A913ZDH4</accession>
<evidence type="ECO:0000256" key="2">
    <source>
        <dbReference type="ARBA" id="ARBA00022670"/>
    </source>
</evidence>
<keyword evidence="2" id="KW-0645">Protease</keyword>
<evidence type="ECO:0000256" key="3">
    <source>
        <dbReference type="ARBA" id="ARBA00022801"/>
    </source>
</evidence>
<protein>
    <recommendedName>
        <fullName evidence="5">Actin maturation protease</fullName>
    </recommendedName>
    <alternativeName>
        <fullName evidence="6">Actin aminopeptidase ACTMAP</fullName>
    </alternativeName>
</protein>
<dbReference type="EnsemblMetazoa" id="XM_038193894.1">
    <property type="protein sequence ID" value="XP_038049822.1"/>
    <property type="gene ID" value="LOC119723326"/>
</dbReference>
<dbReference type="GeneID" id="119723326"/>
<keyword evidence="9" id="KW-0812">Transmembrane</keyword>
<evidence type="ECO:0000256" key="4">
    <source>
        <dbReference type="ARBA" id="ARBA00034725"/>
    </source>
</evidence>
<dbReference type="Pfam" id="PF21646">
    <property type="entry name" value="ACTMAP-like_C"/>
    <property type="match status" value="1"/>
</dbReference>
<dbReference type="GO" id="GO:0006508">
    <property type="term" value="P:proteolysis"/>
    <property type="evidence" value="ECO:0007669"/>
    <property type="project" value="UniProtKB-KW"/>
</dbReference>
<comment type="similarity">
    <text evidence="4">Belongs to the ACTMAP family.</text>
</comment>
<evidence type="ECO:0000256" key="9">
    <source>
        <dbReference type="SAM" id="Phobius"/>
    </source>
</evidence>
<keyword evidence="1" id="KW-0031">Aminopeptidase</keyword>
<evidence type="ECO:0000313" key="10">
    <source>
        <dbReference type="EnsemblMetazoa" id="XP_038049822.1"/>
    </source>
</evidence>